<feature type="transmembrane region" description="Helical" evidence="1">
    <location>
        <begin position="193"/>
        <end position="216"/>
    </location>
</feature>
<evidence type="ECO:0000313" key="3">
    <source>
        <dbReference type="EMBL" id="NID11099.1"/>
    </source>
</evidence>
<dbReference type="Proteomes" id="UP000606008">
    <property type="component" value="Unassembled WGS sequence"/>
</dbReference>
<protein>
    <submittedName>
        <fullName evidence="3">M28 family peptidase</fullName>
    </submittedName>
</protein>
<evidence type="ECO:0000256" key="1">
    <source>
        <dbReference type="SAM" id="Phobius"/>
    </source>
</evidence>
<evidence type="ECO:0000259" key="2">
    <source>
        <dbReference type="Pfam" id="PF04389"/>
    </source>
</evidence>
<feature type="domain" description="Peptidase M28" evidence="2">
    <location>
        <begin position="218"/>
        <end position="390"/>
    </location>
</feature>
<dbReference type="InterPro" id="IPR007484">
    <property type="entry name" value="Peptidase_M28"/>
</dbReference>
<gene>
    <name evidence="3" type="ORF">F7231_13040</name>
</gene>
<feature type="transmembrane region" description="Helical" evidence="1">
    <location>
        <begin position="250"/>
        <end position="275"/>
    </location>
</feature>
<reference evidence="4" key="1">
    <citation type="submission" date="2019-09" db="EMBL/GenBank/DDBJ databases">
        <authorList>
            <person name="Jung D.-H."/>
        </authorList>
    </citation>
    <scope>NUCLEOTIDE SEQUENCE [LARGE SCALE GENOMIC DNA]</scope>
    <source>
        <strain evidence="4">JA-25</strain>
    </source>
</reference>
<name>A0ABX0QLU1_9BACT</name>
<organism evidence="3 4">
    <name type="scientific">Fibrivirga algicola</name>
    <dbReference type="NCBI Taxonomy" id="2950420"/>
    <lineage>
        <taxon>Bacteria</taxon>
        <taxon>Pseudomonadati</taxon>
        <taxon>Bacteroidota</taxon>
        <taxon>Cytophagia</taxon>
        <taxon>Cytophagales</taxon>
        <taxon>Spirosomataceae</taxon>
        <taxon>Fibrivirga</taxon>
    </lineage>
</organism>
<evidence type="ECO:0000313" key="4">
    <source>
        <dbReference type="Proteomes" id="UP000606008"/>
    </source>
</evidence>
<dbReference type="Gene3D" id="3.40.630.10">
    <property type="entry name" value="Zn peptidases"/>
    <property type="match status" value="1"/>
</dbReference>
<accession>A0ABX0QLU1</accession>
<keyword evidence="1" id="KW-0472">Membrane</keyword>
<sequence length="408" mass="44139">MPTFTAMHALLTALCRLPHRGAATPNEREAARLLAEHLKSRGAAVRLDAFSTPQTYATVIYWINGLLLAGIGLALSGGFLVGQLGLFLGGFALSQAWLYINWREASVTRFPGQHRAVNVTAQWPLPATASADVDTSTRLHVILMAHYDTAPISVFHAVKWQKSLRTLFIATLAMMTSGVLLSAVYTYGGKAPVIFWSLVSIAVYLIVQTVFTTIGYRSRGYANGASDNATGVVAAIETADRLRKASRSGALPGTLVEVVLPSATAVGLLGSLAYLKKNRANWPFNGEKTIVINFDTLGVGKLSVIEQTGTVEVIRYTNALTSLAGQLVATPDYSARVQRASCHSTGFDSVWFERAGVPTLALSALDADGTMPRSHRPDDVPERVDEQPMELAIELAEAVVRHWYEQFH</sequence>
<keyword evidence="1" id="KW-1133">Transmembrane helix</keyword>
<dbReference type="SUPFAM" id="SSF53187">
    <property type="entry name" value="Zn-dependent exopeptidases"/>
    <property type="match status" value="1"/>
</dbReference>
<proteinExistence type="predicted"/>
<feature type="transmembrane region" description="Helical" evidence="1">
    <location>
        <begin position="167"/>
        <end position="187"/>
    </location>
</feature>
<reference evidence="4" key="2">
    <citation type="submission" date="2023-07" db="EMBL/GenBank/DDBJ databases">
        <authorList>
            <person name="Jung D.-H."/>
        </authorList>
    </citation>
    <scope>NUCLEOTIDE SEQUENCE [LARGE SCALE GENOMIC DNA]</scope>
    <source>
        <strain evidence="4">JA-25</strain>
    </source>
</reference>
<dbReference type="EMBL" id="WAEL01000004">
    <property type="protein sequence ID" value="NID11099.1"/>
    <property type="molecule type" value="Genomic_DNA"/>
</dbReference>
<keyword evidence="1" id="KW-0812">Transmembrane</keyword>
<keyword evidence="4" id="KW-1185">Reference proteome</keyword>
<comment type="caution">
    <text evidence="3">The sequence shown here is derived from an EMBL/GenBank/DDBJ whole genome shotgun (WGS) entry which is preliminary data.</text>
</comment>
<feature type="transmembrane region" description="Helical" evidence="1">
    <location>
        <begin position="60"/>
        <end position="93"/>
    </location>
</feature>
<dbReference type="Pfam" id="PF04389">
    <property type="entry name" value="Peptidase_M28"/>
    <property type="match status" value="1"/>
</dbReference>